<evidence type="ECO:0000313" key="4">
    <source>
        <dbReference type="Proteomes" id="UP000235005"/>
    </source>
</evidence>
<dbReference type="PROSITE" id="PS51257">
    <property type="entry name" value="PROKAR_LIPOPROTEIN"/>
    <property type="match status" value="1"/>
</dbReference>
<dbReference type="InterPro" id="IPR029058">
    <property type="entry name" value="AB_hydrolase_fold"/>
</dbReference>
<dbReference type="EMBL" id="PKUS01000001">
    <property type="protein sequence ID" value="PLW70698.1"/>
    <property type="molecule type" value="Genomic_DNA"/>
</dbReference>
<dbReference type="OrthoDB" id="3078806at2"/>
<gene>
    <name evidence="3" type="ORF">C0039_00770</name>
</gene>
<reference evidence="3 4" key="1">
    <citation type="submission" date="2018-01" db="EMBL/GenBank/DDBJ databases">
        <title>The draft genome sequence of Halioglobus lutimaris HF004.</title>
        <authorList>
            <person name="Du Z.-J."/>
            <person name="Shi M.-J."/>
        </authorList>
    </citation>
    <scope>NUCLEOTIDE SEQUENCE [LARGE SCALE GENOMIC DNA]</scope>
    <source>
        <strain evidence="3 4">HF004</strain>
    </source>
</reference>
<organism evidence="3 4">
    <name type="scientific">Pseudohalioglobus lutimaris</name>
    <dbReference type="NCBI Taxonomy" id="1737061"/>
    <lineage>
        <taxon>Bacteria</taxon>
        <taxon>Pseudomonadati</taxon>
        <taxon>Pseudomonadota</taxon>
        <taxon>Gammaproteobacteria</taxon>
        <taxon>Cellvibrionales</taxon>
        <taxon>Halieaceae</taxon>
        <taxon>Pseudohalioglobus</taxon>
    </lineage>
</organism>
<sequence>MHKNNAGITLRRLRSLTLLLVMAALAACSDSSDRKKDDSDVALGEFVLSILSSPADQVSGGAARVSVGLPQGLDAAEVEITLDGTDVSADFSLSEDATELQGVVSGLTEGDNQLTVNSASGQAPQAELVLTNHPATGPIFSGPQQQPFLCATDDHRASLELGPVMDDSCSAETVVSYKYRTTAGAWADYSPGQERPMDIAETTTITGETVDFIVRWERGTINRFLYSIAILAPDDDGEGAPELSNWNRRLIYHFQGGVAIGHYQGSPSQSRALYADGLAAGYAVAYSTGTKTGTHYNLQLGGETAIMVKDRFVTAYAAPDYTVGVGGSGGGIQQYVYAQNHPGLIDAGVPQYSYPDMITQTIHIGDCELIERWIDLQLREDPQSKWADWNNRTWLIGLNANNDVPNDVVNFGLTPWVPPGSSECTASWRGLSPLALNHNFGDAPGITPEEQAEVEWTHYADLINIYGRAEDGFARSTWDNVGVQYGLQALRDGNITPEEFLDLNFNVGSWVEEQDMVQEGCPFFIDICLALDFERELYPDQIDPWSWRNTAVAQGDKPAPRRRADEGAIAAARDSGMVNRGEVEIPLIDVRHYLEDQLDMHNTHQSFAGRQRLLNHDGDASNQVIWFIAPGEEDNYNNTMQAFAVIDQWMANIEANPDATVGESRPDEAVDSCFDSAGELIAAGDNVWNGILDDRAPGACTKRFPLYSTSRIVAGAPITGDVFQCALQPVADAIDRGLYGDWVPDAQQRATLEAIFPEGVCDYEQ</sequence>
<dbReference type="Pfam" id="PF19878">
    <property type="entry name" value="DUF6351"/>
    <property type="match status" value="1"/>
</dbReference>
<evidence type="ECO:0000313" key="3">
    <source>
        <dbReference type="EMBL" id="PLW70698.1"/>
    </source>
</evidence>
<keyword evidence="4" id="KW-1185">Reference proteome</keyword>
<feature type="chain" id="PRO_5014840409" description="DUF6351 domain-containing protein" evidence="1">
    <location>
        <begin position="27"/>
        <end position="765"/>
    </location>
</feature>
<comment type="caution">
    <text evidence="3">The sequence shown here is derived from an EMBL/GenBank/DDBJ whole genome shotgun (WGS) entry which is preliminary data.</text>
</comment>
<evidence type="ECO:0000256" key="1">
    <source>
        <dbReference type="SAM" id="SignalP"/>
    </source>
</evidence>
<feature type="signal peptide" evidence="1">
    <location>
        <begin position="1"/>
        <end position="26"/>
    </location>
</feature>
<accession>A0A2N5X8A3</accession>
<evidence type="ECO:0000259" key="2">
    <source>
        <dbReference type="Pfam" id="PF19878"/>
    </source>
</evidence>
<dbReference type="Proteomes" id="UP000235005">
    <property type="component" value="Unassembled WGS sequence"/>
</dbReference>
<name>A0A2N5X8A3_9GAMM</name>
<dbReference type="RefSeq" id="WP_101516991.1">
    <property type="nucleotide sequence ID" value="NZ_PKUS01000001.1"/>
</dbReference>
<protein>
    <recommendedName>
        <fullName evidence="2">DUF6351 domain-containing protein</fullName>
    </recommendedName>
</protein>
<dbReference type="AlphaFoldDB" id="A0A2N5X8A3"/>
<keyword evidence="1" id="KW-0732">Signal</keyword>
<dbReference type="SUPFAM" id="SSF53474">
    <property type="entry name" value="alpha/beta-Hydrolases"/>
    <property type="match status" value="1"/>
</dbReference>
<proteinExistence type="predicted"/>
<feature type="domain" description="DUF6351" evidence="2">
    <location>
        <begin position="48"/>
        <end position="765"/>
    </location>
</feature>
<dbReference type="InterPro" id="IPR045556">
    <property type="entry name" value="DUF6351"/>
</dbReference>